<reference evidence="2 3" key="1">
    <citation type="submission" date="2020-02" db="EMBL/GenBank/DDBJ databases">
        <title>Whole-genome analyses of novel actinobacteria.</title>
        <authorList>
            <person name="Sahin N."/>
            <person name="Tatar D."/>
        </authorList>
    </citation>
    <scope>NUCLEOTIDE SEQUENCE [LARGE SCALE GENOMIC DNA]</scope>
    <source>
        <strain evidence="2 3">SB3404</strain>
    </source>
</reference>
<evidence type="ECO:0000313" key="2">
    <source>
        <dbReference type="EMBL" id="NGO67158.1"/>
    </source>
</evidence>
<keyword evidence="1" id="KW-0472">Membrane</keyword>
<keyword evidence="3" id="KW-1185">Reference proteome</keyword>
<feature type="transmembrane region" description="Helical" evidence="1">
    <location>
        <begin position="78"/>
        <end position="101"/>
    </location>
</feature>
<name>A0A6G4WPY9_9ACTN</name>
<dbReference type="EMBL" id="JAAKZZ010000009">
    <property type="protein sequence ID" value="NGO67158.1"/>
    <property type="molecule type" value="Genomic_DNA"/>
</dbReference>
<evidence type="ECO:0000256" key="1">
    <source>
        <dbReference type="SAM" id="Phobius"/>
    </source>
</evidence>
<dbReference type="Proteomes" id="UP000477722">
    <property type="component" value="Unassembled WGS sequence"/>
</dbReference>
<evidence type="ECO:0000313" key="3">
    <source>
        <dbReference type="Proteomes" id="UP000477722"/>
    </source>
</evidence>
<keyword evidence="1" id="KW-1133">Transmembrane helix</keyword>
<sequence length="199" mass="21436">MILQVGESSLADDVEDLKGAYSEDLRQVGFATEGPSVEVWLGETPHAWARDGSQEARDLIRDVQSLVSALKEPRRRGLVALSAVRFLGFGPGLAFVVFLILDLLGVIDPSGRLREAIGVTLPPALLAGFTGSIVAFKMWVRADYETAVIPHRRGEVRQLKFSVKVGANWQLVSGLTLLAVGIPCAVITAWLNGLFGLGE</sequence>
<dbReference type="RefSeq" id="WP_165296819.1">
    <property type="nucleotide sequence ID" value="NZ_JAAKZZ010000009.1"/>
</dbReference>
<feature type="transmembrane region" description="Helical" evidence="1">
    <location>
        <begin position="161"/>
        <end position="191"/>
    </location>
</feature>
<keyword evidence="1" id="KW-0812">Transmembrane</keyword>
<protein>
    <submittedName>
        <fullName evidence="2">Uncharacterized protein</fullName>
    </submittedName>
</protein>
<comment type="caution">
    <text evidence="2">The sequence shown here is derived from an EMBL/GenBank/DDBJ whole genome shotgun (WGS) entry which is preliminary data.</text>
</comment>
<proteinExistence type="predicted"/>
<gene>
    <name evidence="2" type="ORF">G5C65_02020</name>
</gene>
<dbReference type="AlphaFoldDB" id="A0A6G4WPY9"/>
<feature type="transmembrane region" description="Helical" evidence="1">
    <location>
        <begin position="121"/>
        <end position="140"/>
    </location>
</feature>
<accession>A0A6G4WPY9</accession>
<organism evidence="2 3">
    <name type="scientific">Streptomyces boncukensis</name>
    <dbReference type="NCBI Taxonomy" id="2711219"/>
    <lineage>
        <taxon>Bacteria</taxon>
        <taxon>Bacillati</taxon>
        <taxon>Actinomycetota</taxon>
        <taxon>Actinomycetes</taxon>
        <taxon>Kitasatosporales</taxon>
        <taxon>Streptomycetaceae</taxon>
        <taxon>Streptomyces</taxon>
    </lineage>
</organism>